<proteinExistence type="predicted"/>
<reference evidence="2 3" key="1">
    <citation type="submission" date="2014-01" db="EMBL/GenBank/DDBJ databases">
        <authorList>
            <person name="Zhang G."/>
            <person name="Jin J."/>
            <person name="Li Z.J."/>
            <person name="Wang S.W."/>
            <person name="Chen S.J."/>
            <person name="Wang S.M."/>
            <person name="Wang X.T."/>
            <person name="Li Y.H."/>
            <person name="Wang J."/>
            <person name="Yang C.K."/>
            <person name="Wang L."/>
        </authorList>
    </citation>
    <scope>NUCLEOTIDE SEQUENCE [LARGE SCALE GENOMIC DNA]</scope>
</reference>
<evidence type="ECO:0000313" key="2">
    <source>
        <dbReference type="EMBL" id="AHY25466.1"/>
    </source>
</evidence>
<keyword evidence="3" id="KW-1185">Reference proteome</keyword>
<dbReference type="GeneID" id="19485102"/>
<feature type="domain" description="DUF7320" evidence="1">
    <location>
        <begin position="1"/>
        <end position="76"/>
    </location>
</feature>
<name>A0A023W6K4_9CAUD</name>
<dbReference type="Pfam" id="PF24005">
    <property type="entry name" value="DUF7320"/>
    <property type="match status" value="1"/>
</dbReference>
<protein>
    <recommendedName>
        <fullName evidence="1">DUF7320 domain-containing protein</fullName>
    </recommendedName>
</protein>
<accession>A0A023W6K4</accession>
<evidence type="ECO:0000259" key="1">
    <source>
        <dbReference type="Pfam" id="PF24005"/>
    </source>
</evidence>
<evidence type="ECO:0000313" key="3">
    <source>
        <dbReference type="Proteomes" id="UP000024445"/>
    </source>
</evidence>
<dbReference type="InterPro" id="IPR055744">
    <property type="entry name" value="DUF7320"/>
</dbReference>
<dbReference type="KEGG" id="vg:19485102"/>
<sequence length="77" mass="8982">MITDKSFTIEEFAQKSNQLIQEVVKRMNERNERVTIQVERTGFAQYDIIAQEQGFTYGVTISRQKDGRVTTNRFYGA</sequence>
<gene>
    <name evidence="2" type="ORF">PS2_227</name>
</gene>
<organism evidence="2 3">
    <name type="scientific">Serratia phage PS2</name>
    <dbReference type="NCBI Taxonomy" id="1481112"/>
    <lineage>
        <taxon>Viruses</taxon>
        <taxon>Duplodnaviria</taxon>
        <taxon>Heunggongvirae</taxon>
        <taxon>Uroviricota</taxon>
        <taxon>Caudoviricetes</taxon>
        <taxon>Muldoonvirus</taxon>
        <taxon>Muldoonvirus PS2</taxon>
    </lineage>
</organism>
<dbReference type="EMBL" id="KJ025957">
    <property type="protein sequence ID" value="AHY25466.1"/>
    <property type="molecule type" value="Genomic_DNA"/>
</dbReference>
<dbReference type="RefSeq" id="YP_009030274.1">
    <property type="nucleotide sequence ID" value="NC_024121.1"/>
</dbReference>
<dbReference type="Proteomes" id="UP000024445">
    <property type="component" value="Segment"/>
</dbReference>